<dbReference type="EMBL" id="CP024964">
    <property type="protein sequence ID" value="ATZ17792.1"/>
    <property type="molecule type" value="Genomic_DNA"/>
</dbReference>
<dbReference type="Proteomes" id="UP000231896">
    <property type="component" value="Chromosome"/>
</dbReference>
<reference evidence="2 3" key="1">
    <citation type="submission" date="2017-11" db="EMBL/GenBank/DDBJ databases">
        <title>Genome sequence of Entomoplasma melaleucae M1 (ATCC 49191).</title>
        <authorList>
            <person name="Lo W.-S."/>
            <person name="Gasparich G.E."/>
            <person name="Kuo C.-H."/>
        </authorList>
    </citation>
    <scope>NUCLEOTIDE SEQUENCE [LARGE SCALE GENOMIC DNA]</scope>
    <source>
        <strain evidence="2 3">M1</strain>
    </source>
</reference>
<name>A0A2K8NVC9_9MOLU</name>
<dbReference type="AlphaFoldDB" id="A0A2K8NVC9"/>
<dbReference type="InterPro" id="IPR027417">
    <property type="entry name" value="P-loop_NTPase"/>
</dbReference>
<dbReference type="Pfam" id="PF07693">
    <property type="entry name" value="KAP_NTPase"/>
    <property type="match status" value="1"/>
</dbReference>
<dbReference type="OrthoDB" id="9815896at2"/>
<dbReference type="STRING" id="1408435.GCA_000685885_01500"/>
<evidence type="ECO:0000259" key="1">
    <source>
        <dbReference type="Pfam" id="PF07693"/>
    </source>
</evidence>
<sequence length="488" mass="58684">MNNELIKNIETYIRNKENNNIALSGLWGSGKTTIIDKVADNLKEDYQIIKLDLWNYELYEEEVFCQIILDIMLGLNFDENNFKNIFANSIKLFAKDVPVAILESVLTNFFEKNNLNKVLEVFKKSIRNIFKSSIFNELSENYQKIIFNKKQIDYLIFLMNENFSEYFKKNDKEKILIIFEDLERCSELNIIKILTYIKNVLIKCSKNNLNFVTIINKNQIASILKYKDEEYIEKVFEKIIDINKFTKFSNEIYKNNFKNELDEIELELINHFSDNLNFRIFEKYQNIISNLKNKNDKYFVLWLFLLKNNKSNKYNNYFDNYYNKKKKNENEIKSFYEEYLIFNANKSNLYSNKKSFFENFHYLDLINWKAENTYKIDGTKFKILSNIGNGISKSYSFDNFIIFLNIYEKINFKNIPNCLKNNNSDFLFNSNIIFHIELNNNSLDIFDNDFKDFFLILNSKKHLYNIFFNIAEYISNLNLEYVYFLLES</sequence>
<feature type="domain" description="KAP NTPase" evidence="1">
    <location>
        <begin position="3"/>
        <end position="291"/>
    </location>
</feature>
<dbReference type="InterPro" id="IPR011646">
    <property type="entry name" value="KAP_P-loop"/>
</dbReference>
<proteinExistence type="predicted"/>
<protein>
    <recommendedName>
        <fullName evidence="1">KAP NTPase domain-containing protein</fullName>
    </recommendedName>
</protein>
<evidence type="ECO:0000313" key="3">
    <source>
        <dbReference type="Proteomes" id="UP000231896"/>
    </source>
</evidence>
<dbReference type="KEGG" id="eml:EMELA_v1c02190"/>
<organism evidence="2 3">
    <name type="scientific">Mesoplasma melaleucae</name>
    <dbReference type="NCBI Taxonomy" id="81459"/>
    <lineage>
        <taxon>Bacteria</taxon>
        <taxon>Bacillati</taxon>
        <taxon>Mycoplasmatota</taxon>
        <taxon>Mollicutes</taxon>
        <taxon>Entomoplasmatales</taxon>
        <taxon>Entomoplasmataceae</taxon>
        <taxon>Mesoplasma</taxon>
    </lineage>
</organism>
<gene>
    <name evidence="2" type="ORF">EMELA_v1c02190</name>
</gene>
<dbReference type="Gene3D" id="3.40.50.300">
    <property type="entry name" value="P-loop containing nucleotide triphosphate hydrolases"/>
    <property type="match status" value="1"/>
</dbReference>
<dbReference type="SUPFAM" id="SSF52540">
    <property type="entry name" value="P-loop containing nucleoside triphosphate hydrolases"/>
    <property type="match status" value="2"/>
</dbReference>
<dbReference type="RefSeq" id="WP_028124617.1">
    <property type="nucleotide sequence ID" value="NZ_CP024964.1"/>
</dbReference>
<keyword evidence="3" id="KW-1185">Reference proteome</keyword>
<accession>A0A2K8NVC9</accession>
<evidence type="ECO:0000313" key="2">
    <source>
        <dbReference type="EMBL" id="ATZ17792.1"/>
    </source>
</evidence>